<sequence>MTSQPGSIVLESATNLPSCSQQTPARRDHTYNATQDTQTGHSTLGKRRNDGDGEPADLLATPAKLQAPPGDSMEEDLIEGDLEGFVLASHRRQRTTGIPVLITPVNEEHRLQRQNPLTLSTEVNEAAAAAILRHRFTNRGGLMVEVAETTTVDRLLKLRLLGGVPVKATVPRTYLQNGGLVKGVPLWHTNADITSFLQQDGVIAARRLYRRQGKSGEAAQPTDRVVLTFRPNTDRPSRVNLGFTKHDVTEFIEAPTRCYNCQALGHVAKYCKGAAKCKKCAQPHSTKDCKGEAPFKCANCGGDHPASYVNCKARLTALARTKRFVHGPKVAPSTNEAEIPQGPWPPLESSTADLQTTQDTVPSASLALLRNHPLMDNQWPPRDPASASRELNASGVPPSTAATRQHSKTSTGALPRQQQVCLDIAFMSRELVTRNSWFVDIESHGSDHIPTYITVRGFQADRVRHDRTSYIDWTCFRDSVEQRIHTTTTYEEFVSVMNQSATEATRTVNLSASRTVVDAEYEKLRAIRRRAERRARRTKLQADIREDRRTQKHIRRHLDKLGRKK</sequence>
<protein>
    <submittedName>
        <fullName evidence="1">Uncharacterized protein</fullName>
    </submittedName>
</protein>
<accession>A0AC60PWL7</accession>
<gene>
    <name evidence="1" type="ORF">HPB47_027742</name>
</gene>
<proteinExistence type="predicted"/>
<comment type="caution">
    <text evidence="1">The sequence shown here is derived from an EMBL/GenBank/DDBJ whole genome shotgun (WGS) entry which is preliminary data.</text>
</comment>
<name>A0AC60PWL7_IXOPE</name>
<evidence type="ECO:0000313" key="2">
    <source>
        <dbReference type="Proteomes" id="UP000805193"/>
    </source>
</evidence>
<dbReference type="EMBL" id="JABSTQ010009894">
    <property type="protein sequence ID" value="KAG0425068.1"/>
    <property type="molecule type" value="Genomic_DNA"/>
</dbReference>
<evidence type="ECO:0000313" key="1">
    <source>
        <dbReference type="EMBL" id="KAG0425068.1"/>
    </source>
</evidence>
<keyword evidence="2" id="KW-1185">Reference proteome</keyword>
<dbReference type="Proteomes" id="UP000805193">
    <property type="component" value="Unassembled WGS sequence"/>
</dbReference>
<reference evidence="1 2" key="1">
    <citation type="journal article" date="2020" name="Cell">
        <title>Large-Scale Comparative Analyses of Tick Genomes Elucidate Their Genetic Diversity and Vector Capacities.</title>
        <authorList>
            <consortium name="Tick Genome and Microbiome Consortium (TIGMIC)"/>
            <person name="Jia N."/>
            <person name="Wang J."/>
            <person name="Shi W."/>
            <person name="Du L."/>
            <person name="Sun Y."/>
            <person name="Zhan W."/>
            <person name="Jiang J.F."/>
            <person name="Wang Q."/>
            <person name="Zhang B."/>
            <person name="Ji P."/>
            <person name="Bell-Sakyi L."/>
            <person name="Cui X.M."/>
            <person name="Yuan T.T."/>
            <person name="Jiang B.G."/>
            <person name="Yang W.F."/>
            <person name="Lam T.T."/>
            <person name="Chang Q.C."/>
            <person name="Ding S.J."/>
            <person name="Wang X.J."/>
            <person name="Zhu J.G."/>
            <person name="Ruan X.D."/>
            <person name="Zhao L."/>
            <person name="Wei J.T."/>
            <person name="Ye R.Z."/>
            <person name="Que T.C."/>
            <person name="Du C.H."/>
            <person name="Zhou Y.H."/>
            <person name="Cheng J.X."/>
            <person name="Dai P.F."/>
            <person name="Guo W.B."/>
            <person name="Han X.H."/>
            <person name="Huang E.J."/>
            <person name="Li L.F."/>
            <person name="Wei W."/>
            <person name="Gao Y.C."/>
            <person name="Liu J.Z."/>
            <person name="Shao H.Z."/>
            <person name="Wang X."/>
            <person name="Wang C.C."/>
            <person name="Yang T.C."/>
            <person name="Huo Q.B."/>
            <person name="Li W."/>
            <person name="Chen H.Y."/>
            <person name="Chen S.E."/>
            <person name="Zhou L.G."/>
            <person name="Ni X.B."/>
            <person name="Tian J.H."/>
            <person name="Sheng Y."/>
            <person name="Liu T."/>
            <person name="Pan Y.S."/>
            <person name="Xia L.Y."/>
            <person name="Li J."/>
            <person name="Zhao F."/>
            <person name="Cao W.C."/>
        </authorList>
    </citation>
    <scope>NUCLEOTIDE SEQUENCE [LARGE SCALE GENOMIC DNA]</scope>
    <source>
        <strain evidence="1">Iper-2018</strain>
    </source>
</reference>
<organism evidence="1 2">
    <name type="scientific">Ixodes persulcatus</name>
    <name type="common">Taiga tick</name>
    <dbReference type="NCBI Taxonomy" id="34615"/>
    <lineage>
        <taxon>Eukaryota</taxon>
        <taxon>Metazoa</taxon>
        <taxon>Ecdysozoa</taxon>
        <taxon>Arthropoda</taxon>
        <taxon>Chelicerata</taxon>
        <taxon>Arachnida</taxon>
        <taxon>Acari</taxon>
        <taxon>Parasitiformes</taxon>
        <taxon>Ixodida</taxon>
        <taxon>Ixodoidea</taxon>
        <taxon>Ixodidae</taxon>
        <taxon>Ixodinae</taxon>
        <taxon>Ixodes</taxon>
    </lineage>
</organism>